<dbReference type="EMBL" id="ADOT01000308">
    <property type="protein sequence ID" value="EGX44004.1"/>
    <property type="molecule type" value="Genomic_DNA"/>
</dbReference>
<sequence>MLAYTQRPSNSSTVLRCCAFDKKGSDCEARVFQPERSGHTLCLNQHHEYKKLYKSYKLKHEAYDRITQINADADTDAKKNIETKIGLGKEALSLRNQVNRRFFSTSQDNRSHVHEILRLQSEVDDLEEKLRKWEANCKGPAESGTARGTSNQEPELVNESPQAKTTDRVWKSLLDPTIPKSRLGSFPSDNPIIAIKDFLTRNTKLVVRELYSIVPSLNDSLSPILDEEASNIDMKPELDIRDIIIRFVFREFLIYKADSRELLRATRAQTIDSFLQESFIDDIEEYIKFFKAFVKGRFDTFWFLRDAVCDFLLDSQPSSTTTCILGVEIAMENAP</sequence>
<keyword evidence="4" id="KW-1185">Reference proteome</keyword>
<organism evidence="3 4">
    <name type="scientific">Arthrobotrys oligospora (strain ATCC 24927 / CBS 115.81 / DSM 1491)</name>
    <name type="common">Nematode-trapping fungus</name>
    <name type="synonym">Didymozoophaga oligospora</name>
    <dbReference type="NCBI Taxonomy" id="756982"/>
    <lineage>
        <taxon>Eukaryota</taxon>
        <taxon>Fungi</taxon>
        <taxon>Dikarya</taxon>
        <taxon>Ascomycota</taxon>
        <taxon>Pezizomycotina</taxon>
        <taxon>Orbiliomycetes</taxon>
        <taxon>Orbiliales</taxon>
        <taxon>Orbiliaceae</taxon>
        <taxon>Orbilia</taxon>
        <taxon>Orbilia oligospora</taxon>
    </lineage>
</organism>
<name>G1XS07_ARTOA</name>
<comment type="caution">
    <text evidence="3">The sequence shown here is derived from an EMBL/GenBank/DDBJ whole genome shotgun (WGS) entry which is preliminary data.</text>
</comment>
<evidence type="ECO:0000313" key="4">
    <source>
        <dbReference type="Proteomes" id="UP000008784"/>
    </source>
</evidence>
<gene>
    <name evidence="3" type="ORF">AOL_s00210g165</name>
</gene>
<dbReference type="RefSeq" id="XP_011127269.1">
    <property type="nucleotide sequence ID" value="XM_011128967.1"/>
</dbReference>
<feature type="region of interest" description="Disordered" evidence="2">
    <location>
        <begin position="137"/>
        <end position="164"/>
    </location>
</feature>
<accession>G1XS07</accession>
<feature type="compositionally biased region" description="Polar residues" evidence="2">
    <location>
        <begin position="146"/>
        <end position="164"/>
    </location>
</feature>
<protein>
    <submittedName>
        <fullName evidence="3">Uncharacterized protein</fullName>
    </submittedName>
</protein>
<dbReference type="AlphaFoldDB" id="G1XS07"/>
<feature type="coiled-coil region" evidence="1">
    <location>
        <begin position="109"/>
        <end position="136"/>
    </location>
</feature>
<keyword evidence="1" id="KW-0175">Coiled coil</keyword>
<dbReference type="InParanoid" id="G1XS07"/>
<dbReference type="Proteomes" id="UP000008784">
    <property type="component" value="Unassembled WGS sequence"/>
</dbReference>
<evidence type="ECO:0000256" key="2">
    <source>
        <dbReference type="SAM" id="MobiDB-lite"/>
    </source>
</evidence>
<dbReference type="OrthoDB" id="4732550at2759"/>
<dbReference type="HOGENOM" id="CLU_828945_0_0_1"/>
<evidence type="ECO:0000256" key="1">
    <source>
        <dbReference type="SAM" id="Coils"/>
    </source>
</evidence>
<reference evidence="3 4" key="1">
    <citation type="journal article" date="2011" name="PLoS Pathog.">
        <title>Genomic and proteomic analyses of the fungus Arthrobotrys oligospora provide insights into nematode-trap formation.</title>
        <authorList>
            <person name="Yang J."/>
            <person name="Wang L."/>
            <person name="Ji X."/>
            <person name="Feng Y."/>
            <person name="Li X."/>
            <person name="Zou C."/>
            <person name="Xu J."/>
            <person name="Ren Y."/>
            <person name="Mi Q."/>
            <person name="Wu J."/>
            <person name="Liu S."/>
            <person name="Liu Y."/>
            <person name="Huang X."/>
            <person name="Wang H."/>
            <person name="Niu X."/>
            <person name="Li J."/>
            <person name="Liang L."/>
            <person name="Luo Y."/>
            <person name="Ji K."/>
            <person name="Zhou W."/>
            <person name="Yu Z."/>
            <person name="Li G."/>
            <person name="Liu Y."/>
            <person name="Li L."/>
            <person name="Qiao M."/>
            <person name="Feng L."/>
            <person name="Zhang K.-Q."/>
        </authorList>
    </citation>
    <scope>NUCLEOTIDE SEQUENCE [LARGE SCALE GENOMIC DNA]</scope>
    <source>
        <strain evidence="4">ATCC 24927 / CBS 115.81 / DSM 1491</strain>
    </source>
</reference>
<evidence type="ECO:0000313" key="3">
    <source>
        <dbReference type="EMBL" id="EGX44004.1"/>
    </source>
</evidence>
<proteinExistence type="predicted"/>
<dbReference type="GeneID" id="22898163"/>